<sequence length="141" mass="16017">MIDSTNQWKDNQYPNAKIYNLVHLQDEQIVATGMEVFSSFTRNITLRTIAKLLLLAFNLKDVKGNSAFSKVEPFLADQGDMQEFDLIENTTLKRIGGASVMVQCVQPDTDENIKKLAIGYSYVAASYLRLYQISRKFHSDT</sequence>
<reference evidence="2" key="1">
    <citation type="submission" date="2020-01" db="EMBL/GenBank/DDBJ databases">
        <title>Genome sequence of Kobresia littledalei, the first chromosome-level genome in the family Cyperaceae.</title>
        <authorList>
            <person name="Qu G."/>
        </authorList>
    </citation>
    <scope>NUCLEOTIDE SEQUENCE</scope>
    <source>
        <strain evidence="2">C.B.Clarke</strain>
        <tissue evidence="2">Leaf</tissue>
    </source>
</reference>
<protein>
    <submittedName>
        <fullName evidence="2">Uncharacterized protein</fullName>
    </submittedName>
</protein>
<dbReference type="InterPro" id="IPR004902">
    <property type="entry name" value="Rhabdo_ncap_2"/>
</dbReference>
<proteinExistence type="predicted"/>
<comment type="caution">
    <text evidence="2">The sequence shown here is derived from an EMBL/GenBank/DDBJ whole genome shotgun (WGS) entry which is preliminary data.</text>
</comment>
<evidence type="ECO:0000313" key="2">
    <source>
        <dbReference type="EMBL" id="KAF3340873.1"/>
    </source>
</evidence>
<dbReference type="AlphaFoldDB" id="A0A833VYD7"/>
<evidence type="ECO:0000313" key="3">
    <source>
        <dbReference type="Proteomes" id="UP000623129"/>
    </source>
</evidence>
<name>A0A833VYD7_9POAL</name>
<evidence type="ECO:0000256" key="1">
    <source>
        <dbReference type="ARBA" id="ARBA00004328"/>
    </source>
</evidence>
<comment type="subcellular location">
    <subcellularLocation>
        <location evidence="1">Virion</location>
    </subcellularLocation>
</comment>
<dbReference type="OrthoDB" id="1710629at2759"/>
<gene>
    <name evidence="2" type="ORF">FCM35_KLT09717</name>
</gene>
<organism evidence="2 3">
    <name type="scientific">Carex littledalei</name>
    <dbReference type="NCBI Taxonomy" id="544730"/>
    <lineage>
        <taxon>Eukaryota</taxon>
        <taxon>Viridiplantae</taxon>
        <taxon>Streptophyta</taxon>
        <taxon>Embryophyta</taxon>
        <taxon>Tracheophyta</taxon>
        <taxon>Spermatophyta</taxon>
        <taxon>Magnoliopsida</taxon>
        <taxon>Liliopsida</taxon>
        <taxon>Poales</taxon>
        <taxon>Cyperaceae</taxon>
        <taxon>Cyperoideae</taxon>
        <taxon>Cariceae</taxon>
        <taxon>Carex</taxon>
        <taxon>Carex subgen. Euthyceras</taxon>
    </lineage>
</organism>
<dbReference type="Proteomes" id="UP000623129">
    <property type="component" value="Unassembled WGS sequence"/>
</dbReference>
<dbReference type="EMBL" id="SWLB01000002">
    <property type="protein sequence ID" value="KAF3340873.1"/>
    <property type="molecule type" value="Genomic_DNA"/>
</dbReference>
<keyword evidence="3" id="KW-1185">Reference proteome</keyword>
<dbReference type="Pfam" id="PF03216">
    <property type="entry name" value="Rhabdo_ncap_2"/>
    <property type="match status" value="1"/>
</dbReference>
<accession>A0A833VYD7</accession>